<organism evidence="1 3">
    <name type="scientific">Tulasnella calospora MUT 4182</name>
    <dbReference type="NCBI Taxonomy" id="1051891"/>
    <lineage>
        <taxon>Eukaryota</taxon>
        <taxon>Fungi</taxon>
        <taxon>Dikarya</taxon>
        <taxon>Basidiomycota</taxon>
        <taxon>Agaricomycotina</taxon>
        <taxon>Agaricomycetes</taxon>
        <taxon>Cantharellales</taxon>
        <taxon>Tulasnellaceae</taxon>
        <taxon>Tulasnella</taxon>
    </lineage>
</organism>
<dbReference type="CDD" id="cd00048">
    <property type="entry name" value="DSRM_SF"/>
    <property type="match status" value="1"/>
</dbReference>
<evidence type="ECO:0008006" key="4">
    <source>
        <dbReference type="Google" id="ProtNLM"/>
    </source>
</evidence>
<dbReference type="SUPFAM" id="SSF54768">
    <property type="entry name" value="dsRNA-binding domain-like"/>
    <property type="match status" value="1"/>
</dbReference>
<protein>
    <recommendedName>
        <fullName evidence="4">DRBM domain-containing protein</fullName>
    </recommendedName>
</protein>
<dbReference type="OrthoDB" id="3251059at2759"/>
<accession>A0A0C3Q0U0</accession>
<dbReference type="EMBL" id="KN823133">
    <property type="protein sequence ID" value="KIO21622.1"/>
    <property type="molecule type" value="Genomic_DNA"/>
</dbReference>
<name>A0A0C3Q0U0_9AGAM</name>
<dbReference type="Gene3D" id="3.30.160.20">
    <property type="match status" value="1"/>
</dbReference>
<dbReference type="Proteomes" id="UP000054248">
    <property type="component" value="Unassembled WGS sequence"/>
</dbReference>
<sequence>MSRQPAQQYRMLLNNIEQAGHARFEFKFECSGPAQQLQWLAVITVLGVSPPLSASVPVGTTRQAVGSSKSAAKDAACQQMLALFASLGVQPMGGH</sequence>
<reference evidence="1 3" key="1">
    <citation type="submission" date="2014-04" db="EMBL/GenBank/DDBJ databases">
        <authorList>
            <consortium name="DOE Joint Genome Institute"/>
            <person name="Kuo A."/>
            <person name="Girlanda M."/>
            <person name="Perotto S."/>
            <person name="Kohler A."/>
            <person name="Nagy L.G."/>
            <person name="Floudas D."/>
            <person name="Copeland A."/>
            <person name="Barry K.W."/>
            <person name="Cichocki N."/>
            <person name="Veneault-Fourrey C."/>
            <person name="LaButti K."/>
            <person name="Lindquist E.A."/>
            <person name="Lipzen A."/>
            <person name="Lundell T."/>
            <person name="Morin E."/>
            <person name="Murat C."/>
            <person name="Sun H."/>
            <person name="Tunlid A."/>
            <person name="Henrissat B."/>
            <person name="Grigoriev I.V."/>
            <person name="Hibbett D.S."/>
            <person name="Martin F."/>
            <person name="Nordberg H.P."/>
            <person name="Cantor M.N."/>
            <person name="Hua S.X."/>
        </authorList>
    </citation>
    <scope>NUCLEOTIDE SEQUENCE [LARGE SCALE GENOMIC DNA]</scope>
    <source>
        <strain evidence="1 3">MUT 4182</strain>
    </source>
</reference>
<evidence type="ECO:0000313" key="2">
    <source>
        <dbReference type="EMBL" id="KIO21622.1"/>
    </source>
</evidence>
<proteinExistence type="predicted"/>
<dbReference type="HOGENOM" id="CLU_177207_0_0_1"/>
<keyword evidence="3" id="KW-1185">Reference proteome</keyword>
<evidence type="ECO:0000313" key="1">
    <source>
        <dbReference type="EMBL" id="KIO15664.1"/>
    </source>
</evidence>
<gene>
    <name evidence="2" type="ORF">M407DRAFT_125277</name>
    <name evidence="1" type="ORF">M407DRAFT_207239</name>
</gene>
<evidence type="ECO:0000313" key="3">
    <source>
        <dbReference type="Proteomes" id="UP000054248"/>
    </source>
</evidence>
<reference evidence="3" key="2">
    <citation type="submission" date="2015-01" db="EMBL/GenBank/DDBJ databases">
        <title>Evolutionary Origins and Diversification of the Mycorrhizal Mutualists.</title>
        <authorList>
            <consortium name="DOE Joint Genome Institute"/>
            <consortium name="Mycorrhizal Genomics Consortium"/>
            <person name="Kohler A."/>
            <person name="Kuo A."/>
            <person name="Nagy L.G."/>
            <person name="Floudas D."/>
            <person name="Copeland A."/>
            <person name="Barry K.W."/>
            <person name="Cichocki N."/>
            <person name="Veneault-Fourrey C."/>
            <person name="LaButti K."/>
            <person name="Lindquist E.A."/>
            <person name="Lipzen A."/>
            <person name="Lundell T."/>
            <person name="Morin E."/>
            <person name="Murat C."/>
            <person name="Riley R."/>
            <person name="Ohm R."/>
            <person name="Sun H."/>
            <person name="Tunlid A."/>
            <person name="Henrissat B."/>
            <person name="Grigoriev I.V."/>
            <person name="Hibbett D.S."/>
            <person name="Martin F."/>
        </authorList>
    </citation>
    <scope>NUCLEOTIDE SEQUENCE [LARGE SCALE GENOMIC DNA]</scope>
    <source>
        <strain evidence="3">MUT 4182</strain>
    </source>
</reference>
<dbReference type="EMBL" id="KN823890">
    <property type="protein sequence ID" value="KIO15664.1"/>
    <property type="molecule type" value="Genomic_DNA"/>
</dbReference>
<reference evidence="1" key="3">
    <citation type="submission" date="2015-02" db="EMBL/GenBank/DDBJ databases">
        <title>Evolutionary Origins and Diversification of the Mycorrhizal Mutualists.</title>
        <authorList>
            <consortium name="DOE Joint Genome Institute"/>
            <consortium name="Mycorrhizal Genomics Consortium"/>
            <person name="Kohler A."/>
            <person name="Kuo A."/>
            <person name="Nagy L.G."/>
            <person name="Floudas D."/>
            <person name="Copeland A."/>
            <person name="Barry K.W."/>
            <person name="Cichocki N."/>
            <person name="Veneault-Fourrey C."/>
            <person name="LaButti K."/>
            <person name="Lindquist E.A."/>
            <person name="Lipzen A."/>
            <person name="Lundell T."/>
            <person name="Morin E."/>
            <person name="Murat C."/>
            <person name="Riley R."/>
            <person name="Ohm R."/>
            <person name="Sun H."/>
            <person name="Tunlid A."/>
            <person name="Henrissat B."/>
            <person name="Grigoriev I.V."/>
            <person name="Hibbett D.S."/>
            <person name="Martin F."/>
        </authorList>
    </citation>
    <scope>NUCLEOTIDE SEQUENCE</scope>
    <source>
        <strain evidence="1">MUT 4182</strain>
    </source>
</reference>
<dbReference type="AlphaFoldDB" id="A0A0C3Q0U0"/>